<dbReference type="EMBL" id="CATQJL010000001">
    <property type="protein sequence ID" value="CAJ0588759.1"/>
    <property type="molecule type" value="Genomic_DNA"/>
</dbReference>
<organism evidence="1 2">
    <name type="scientific">Cylicocyclus nassatus</name>
    <name type="common">Nematode worm</name>
    <dbReference type="NCBI Taxonomy" id="53992"/>
    <lineage>
        <taxon>Eukaryota</taxon>
        <taxon>Metazoa</taxon>
        <taxon>Ecdysozoa</taxon>
        <taxon>Nematoda</taxon>
        <taxon>Chromadorea</taxon>
        <taxon>Rhabditida</taxon>
        <taxon>Rhabditina</taxon>
        <taxon>Rhabditomorpha</taxon>
        <taxon>Strongyloidea</taxon>
        <taxon>Strongylidae</taxon>
        <taxon>Cylicocyclus</taxon>
    </lineage>
</organism>
<gene>
    <name evidence="1" type="ORF">CYNAS_LOCUS742</name>
</gene>
<evidence type="ECO:0000313" key="2">
    <source>
        <dbReference type="Proteomes" id="UP001176961"/>
    </source>
</evidence>
<proteinExistence type="predicted"/>
<dbReference type="PANTHER" id="PTHR31389">
    <property type="entry name" value="LD39211P"/>
    <property type="match status" value="1"/>
</dbReference>
<name>A0AA36GDY9_CYLNA</name>
<evidence type="ECO:0008006" key="3">
    <source>
        <dbReference type="Google" id="ProtNLM"/>
    </source>
</evidence>
<dbReference type="PANTHER" id="PTHR31389:SF4">
    <property type="entry name" value="LD39211P"/>
    <property type="match status" value="1"/>
</dbReference>
<keyword evidence="2" id="KW-1185">Reference proteome</keyword>
<comment type="caution">
    <text evidence="1">The sequence shown here is derived from an EMBL/GenBank/DDBJ whole genome shotgun (WGS) entry which is preliminary data.</text>
</comment>
<dbReference type="InterPro" id="IPR012444">
    <property type="entry name" value="DUF1647"/>
</dbReference>
<accession>A0AA36GDY9</accession>
<dbReference type="Pfam" id="PF07801">
    <property type="entry name" value="DUF1647"/>
    <property type="match status" value="1"/>
</dbReference>
<protein>
    <recommendedName>
        <fullName evidence="3">Nucleotide-diphospho-sugar transferase domain-containing protein</fullName>
    </recommendedName>
</protein>
<evidence type="ECO:0000313" key="1">
    <source>
        <dbReference type="EMBL" id="CAJ0588759.1"/>
    </source>
</evidence>
<dbReference type="Proteomes" id="UP001176961">
    <property type="component" value="Unassembled WGS sequence"/>
</dbReference>
<reference evidence="1" key="1">
    <citation type="submission" date="2023-07" db="EMBL/GenBank/DDBJ databases">
        <authorList>
            <consortium name="CYATHOMIX"/>
        </authorList>
    </citation>
    <scope>NUCLEOTIDE SEQUENCE</scope>
    <source>
        <strain evidence="1">N/A</strain>
    </source>
</reference>
<dbReference type="AlphaFoldDB" id="A0AA36GDY9"/>
<sequence length="251" mass="29512">MLANFRAMFPHQKIFVYDLGLQPELRKEIESKCLVEVRNFPFDHYHSNMKRLTEYRWKAILVATAVREFGAVWYMDTSIRWMKDIRPLVYDAYGRRKRNGGNFPSAAMLHLALRRSTFITTHPGTYTFLPTNMKEIKKKTCPHMQSGFMFFIRTNDAIEILKWFVLCSLEENCIAPLGAKRSCEFAHDRYEKYANCHRFDQSVVNLLLANAYRCNVSNYFSSIGRGVKAIHNEDHYLREIDFACSYKKVTT</sequence>